<dbReference type="PRINTS" id="PR00455">
    <property type="entry name" value="HTHTETR"/>
</dbReference>
<sequence>MVIFICGESDRGQLLNLTTVTKPAKLVTMETYTPQKRRLATRQKLIDAATQIIDERGYASLRVEDVVSRAAVAKGTFFSHFDDKDRLMALLIGQELGRILDKIAKGPPPASIPEFASRLQPLMDVMRQDRIVFDIVLRFSGAALIETTELISLNFLHQVELYAGWIKALQGTVVRDDVDAMLLAEGVQAFVIQVIALDFCALHNTVTTQQRLVPYLEPWLGPVRSVR</sequence>
<name>A0A1R3XD66_9RHOB</name>
<evidence type="ECO:0000313" key="7">
    <source>
        <dbReference type="Proteomes" id="UP000186997"/>
    </source>
</evidence>
<dbReference type="PANTHER" id="PTHR30055:SF234">
    <property type="entry name" value="HTH-TYPE TRANSCRIPTIONAL REGULATOR BETI"/>
    <property type="match status" value="1"/>
</dbReference>
<feature type="DNA-binding region" description="H-T-H motif" evidence="4">
    <location>
        <begin position="62"/>
        <end position="81"/>
    </location>
</feature>
<dbReference type="PROSITE" id="PS50977">
    <property type="entry name" value="HTH_TETR_2"/>
    <property type="match status" value="1"/>
</dbReference>
<evidence type="ECO:0000256" key="3">
    <source>
        <dbReference type="ARBA" id="ARBA00023163"/>
    </source>
</evidence>
<dbReference type="GO" id="GO:0003700">
    <property type="term" value="F:DNA-binding transcription factor activity"/>
    <property type="evidence" value="ECO:0007669"/>
    <property type="project" value="TreeGrafter"/>
</dbReference>
<dbReference type="STRING" id="287098.SAMN05421665_2911"/>
<evidence type="ECO:0000256" key="1">
    <source>
        <dbReference type="ARBA" id="ARBA00023015"/>
    </source>
</evidence>
<keyword evidence="3" id="KW-0804">Transcription</keyword>
<organism evidence="6 7">
    <name type="scientific">Yoonia rosea</name>
    <dbReference type="NCBI Taxonomy" id="287098"/>
    <lineage>
        <taxon>Bacteria</taxon>
        <taxon>Pseudomonadati</taxon>
        <taxon>Pseudomonadota</taxon>
        <taxon>Alphaproteobacteria</taxon>
        <taxon>Rhodobacterales</taxon>
        <taxon>Paracoccaceae</taxon>
        <taxon>Yoonia</taxon>
    </lineage>
</organism>
<dbReference type="Gene3D" id="1.10.357.10">
    <property type="entry name" value="Tetracycline Repressor, domain 2"/>
    <property type="match status" value="1"/>
</dbReference>
<evidence type="ECO:0000259" key="5">
    <source>
        <dbReference type="PROSITE" id="PS50977"/>
    </source>
</evidence>
<evidence type="ECO:0000313" key="6">
    <source>
        <dbReference type="EMBL" id="SIT89262.1"/>
    </source>
</evidence>
<dbReference type="Proteomes" id="UP000186997">
    <property type="component" value="Unassembled WGS sequence"/>
</dbReference>
<dbReference type="PANTHER" id="PTHR30055">
    <property type="entry name" value="HTH-TYPE TRANSCRIPTIONAL REGULATOR RUTR"/>
    <property type="match status" value="1"/>
</dbReference>
<proteinExistence type="predicted"/>
<dbReference type="EMBL" id="FTPR01000002">
    <property type="protein sequence ID" value="SIT89262.1"/>
    <property type="molecule type" value="Genomic_DNA"/>
</dbReference>
<keyword evidence="2 4" id="KW-0238">DNA-binding</keyword>
<keyword evidence="7" id="KW-1185">Reference proteome</keyword>
<evidence type="ECO:0000256" key="2">
    <source>
        <dbReference type="ARBA" id="ARBA00023125"/>
    </source>
</evidence>
<feature type="domain" description="HTH tetR-type" evidence="5">
    <location>
        <begin position="39"/>
        <end position="99"/>
    </location>
</feature>
<dbReference type="InterPro" id="IPR009057">
    <property type="entry name" value="Homeodomain-like_sf"/>
</dbReference>
<dbReference type="InterPro" id="IPR001647">
    <property type="entry name" value="HTH_TetR"/>
</dbReference>
<dbReference type="GO" id="GO:0000976">
    <property type="term" value="F:transcription cis-regulatory region binding"/>
    <property type="evidence" value="ECO:0007669"/>
    <property type="project" value="TreeGrafter"/>
</dbReference>
<protein>
    <submittedName>
        <fullName evidence="6">Transcriptional regulator, TetR family</fullName>
    </submittedName>
</protein>
<dbReference type="SUPFAM" id="SSF46689">
    <property type="entry name" value="Homeodomain-like"/>
    <property type="match status" value="1"/>
</dbReference>
<accession>A0A1R3XD66</accession>
<dbReference type="AlphaFoldDB" id="A0A1R3XD66"/>
<dbReference type="Pfam" id="PF00440">
    <property type="entry name" value="TetR_N"/>
    <property type="match status" value="1"/>
</dbReference>
<gene>
    <name evidence="6" type="ORF">SAMN05421665_2911</name>
</gene>
<evidence type="ECO:0000256" key="4">
    <source>
        <dbReference type="PROSITE-ProRule" id="PRU00335"/>
    </source>
</evidence>
<keyword evidence="1" id="KW-0805">Transcription regulation</keyword>
<reference evidence="7" key="1">
    <citation type="submission" date="2017-01" db="EMBL/GenBank/DDBJ databases">
        <authorList>
            <person name="Varghese N."/>
            <person name="Submissions S."/>
        </authorList>
    </citation>
    <scope>NUCLEOTIDE SEQUENCE [LARGE SCALE GENOMIC DNA]</scope>
    <source>
        <strain evidence="7">DSM 29591</strain>
    </source>
</reference>
<dbReference type="InterPro" id="IPR050109">
    <property type="entry name" value="HTH-type_TetR-like_transc_reg"/>
</dbReference>